<reference evidence="4 5" key="1">
    <citation type="submission" date="2016-11" db="EMBL/GenBank/DDBJ databases">
        <authorList>
            <person name="Jaros S."/>
            <person name="Januszkiewicz K."/>
            <person name="Wedrychowicz H."/>
        </authorList>
    </citation>
    <scope>NUCLEOTIDE SEQUENCE [LARGE SCALE GENOMIC DNA]</scope>
    <source>
        <strain evidence="4 5">DSM 14214</strain>
    </source>
</reference>
<protein>
    <submittedName>
        <fullName evidence="4">5'-nucleotidase</fullName>
    </submittedName>
</protein>
<dbReference type="GO" id="GO:0000166">
    <property type="term" value="F:nucleotide binding"/>
    <property type="evidence" value="ECO:0007669"/>
    <property type="project" value="UniProtKB-KW"/>
</dbReference>
<comment type="similarity">
    <text evidence="1">Belongs to the 5'-nucleotidase family.</text>
</comment>
<dbReference type="EMBL" id="FRAH01000055">
    <property type="protein sequence ID" value="SHK94115.1"/>
    <property type="molecule type" value="Genomic_DNA"/>
</dbReference>
<dbReference type="InterPro" id="IPR018392">
    <property type="entry name" value="LysM"/>
</dbReference>
<dbReference type="InterPro" id="IPR006179">
    <property type="entry name" value="5_nucleotidase/apyrase"/>
</dbReference>
<evidence type="ECO:0000259" key="3">
    <source>
        <dbReference type="PROSITE" id="PS51782"/>
    </source>
</evidence>
<name>A0A1M6WKR4_9FIRM</name>
<dbReference type="InterPro" id="IPR006146">
    <property type="entry name" value="5'-Nucleotdase_CS"/>
</dbReference>
<dbReference type="InterPro" id="IPR036907">
    <property type="entry name" value="5'-Nucleotdase_C_sf"/>
</dbReference>
<feature type="region of interest" description="Disordered" evidence="2">
    <location>
        <begin position="548"/>
        <end position="576"/>
    </location>
</feature>
<organism evidence="4 5">
    <name type="scientific">Anaerotignum lactatifermentans DSM 14214</name>
    <dbReference type="NCBI Taxonomy" id="1121323"/>
    <lineage>
        <taxon>Bacteria</taxon>
        <taxon>Bacillati</taxon>
        <taxon>Bacillota</taxon>
        <taxon>Clostridia</taxon>
        <taxon>Lachnospirales</taxon>
        <taxon>Anaerotignaceae</taxon>
        <taxon>Anaerotignum</taxon>
    </lineage>
</organism>
<dbReference type="SMART" id="SM00257">
    <property type="entry name" value="LysM"/>
    <property type="match status" value="1"/>
</dbReference>
<proteinExistence type="inferred from homology"/>
<dbReference type="OrthoDB" id="7820733at2"/>
<dbReference type="PRINTS" id="PR01607">
    <property type="entry name" value="APYRASEFAMLY"/>
</dbReference>
<dbReference type="CDD" id="cd00118">
    <property type="entry name" value="LysM"/>
    <property type="match status" value="1"/>
</dbReference>
<dbReference type="GO" id="GO:0009166">
    <property type="term" value="P:nucleotide catabolic process"/>
    <property type="evidence" value="ECO:0007669"/>
    <property type="project" value="InterPro"/>
</dbReference>
<feature type="compositionally biased region" description="Low complexity" evidence="2">
    <location>
        <begin position="548"/>
        <end position="557"/>
    </location>
</feature>
<dbReference type="Proteomes" id="UP000183975">
    <property type="component" value="Unassembled WGS sequence"/>
</dbReference>
<dbReference type="RefSeq" id="WP_072852464.1">
    <property type="nucleotide sequence ID" value="NZ_FRAH01000055.1"/>
</dbReference>
<dbReference type="Gene3D" id="3.10.350.10">
    <property type="entry name" value="LysM domain"/>
    <property type="match status" value="1"/>
</dbReference>
<dbReference type="PROSITE" id="PS00786">
    <property type="entry name" value="5_NUCLEOTIDASE_2"/>
    <property type="match status" value="1"/>
</dbReference>
<evidence type="ECO:0000313" key="5">
    <source>
        <dbReference type="Proteomes" id="UP000183975"/>
    </source>
</evidence>
<dbReference type="SMART" id="SM00854">
    <property type="entry name" value="PGA_cap"/>
    <property type="match status" value="1"/>
</dbReference>
<evidence type="ECO:0000313" key="4">
    <source>
        <dbReference type="EMBL" id="SHK94115.1"/>
    </source>
</evidence>
<dbReference type="SUPFAM" id="SSF54106">
    <property type="entry name" value="LysM domain"/>
    <property type="match status" value="1"/>
</dbReference>
<sequence>MKHGKLWSAVLSAAMVMGTTVPILAADMDGKLVVIHTNDIHGYYATAEESVGIAGVAALKDYYEAQGADVVLLDAGDFSQGTTLVNHSNGLKAAEYLAAADYDAVSLGNHEFDFGFEALKDTAAVLKAADIPIIDANVLKKGTDTPYFEANTIVETDGMKVGIFGLDTAETRTKSSPSSVKDLTFLDGQEMFDCAQAQVDALEAEGCDYIIALTHLGVDEESTGRRSTDLAEAVDGIDLIVDGHSHTVMDGGQMVGDTMIVSTGSYLANVGTVVVDKATGEETAKLISAADYAANYGTYDENLAKMVAADQAEVDGYYSQVFATTKVDLNGEKDPGVRTEETNLGDFTADAYLYAGREYVKEQGLDISVDVALSNGGGIRASVPAGEITMNDLYTVFPYGNTVALVTITGEQLLEVLEASTFCTPTAIGGFPQIAGAEYTVNTAVPYENGAQYPDSTYYAPANPGSRVTITSIGGKPFDPKANYTVAVNSFQAEGGDTYYVLTQGSYMQDTGIVDAEALISYVDSLGGVIDETYAEPQGRIKIVSEPVENPETTVPEETTEPEKPVEPEVEAPKTEAEVPATKLYTVVAGDSLWKIAQKELGNGSKWTQIYETNKKQISNPNRIYVGQELVINQ</sequence>
<feature type="chain" id="PRO_5009735534" evidence="1">
    <location>
        <begin position="26"/>
        <end position="634"/>
    </location>
</feature>
<feature type="signal peptide" evidence="1">
    <location>
        <begin position="1"/>
        <end position="25"/>
    </location>
</feature>
<evidence type="ECO:0000256" key="1">
    <source>
        <dbReference type="RuleBase" id="RU362119"/>
    </source>
</evidence>
<dbReference type="Pfam" id="PF09587">
    <property type="entry name" value="PGA_cap"/>
    <property type="match status" value="1"/>
</dbReference>
<dbReference type="PANTHER" id="PTHR11575:SF24">
    <property type="entry name" value="5'-NUCLEOTIDASE"/>
    <property type="match status" value="1"/>
</dbReference>
<keyword evidence="5" id="KW-1185">Reference proteome</keyword>
<dbReference type="AlphaFoldDB" id="A0A1M6WKR4"/>
<dbReference type="GO" id="GO:0046872">
    <property type="term" value="F:metal ion binding"/>
    <property type="evidence" value="ECO:0007669"/>
    <property type="project" value="InterPro"/>
</dbReference>
<dbReference type="InterPro" id="IPR036779">
    <property type="entry name" value="LysM_dom_sf"/>
</dbReference>
<dbReference type="Gene3D" id="3.90.780.10">
    <property type="entry name" value="5'-Nucleotidase, C-terminal domain"/>
    <property type="match status" value="1"/>
</dbReference>
<dbReference type="Pfam" id="PF01476">
    <property type="entry name" value="LysM"/>
    <property type="match status" value="1"/>
</dbReference>
<keyword evidence="1" id="KW-0732">Signal</keyword>
<dbReference type="InterPro" id="IPR029052">
    <property type="entry name" value="Metallo-depent_PP-like"/>
</dbReference>
<feature type="compositionally biased region" description="Basic and acidic residues" evidence="2">
    <location>
        <begin position="561"/>
        <end position="576"/>
    </location>
</feature>
<dbReference type="Pfam" id="PF02872">
    <property type="entry name" value="5_nucleotid_C"/>
    <property type="match status" value="1"/>
</dbReference>
<keyword evidence="1" id="KW-0547">Nucleotide-binding</keyword>
<feature type="domain" description="LysM" evidence="3">
    <location>
        <begin position="583"/>
        <end position="632"/>
    </location>
</feature>
<gene>
    <name evidence="4" type="ORF">SAMN02745138_02607</name>
</gene>
<dbReference type="InterPro" id="IPR008334">
    <property type="entry name" value="5'-Nucleotdase_C"/>
</dbReference>
<keyword evidence="1" id="KW-0378">Hydrolase</keyword>
<dbReference type="GO" id="GO:0016788">
    <property type="term" value="F:hydrolase activity, acting on ester bonds"/>
    <property type="evidence" value="ECO:0007669"/>
    <property type="project" value="InterPro"/>
</dbReference>
<dbReference type="PROSITE" id="PS51782">
    <property type="entry name" value="LYSM"/>
    <property type="match status" value="1"/>
</dbReference>
<evidence type="ECO:0000256" key="2">
    <source>
        <dbReference type="SAM" id="MobiDB-lite"/>
    </source>
</evidence>
<dbReference type="PANTHER" id="PTHR11575">
    <property type="entry name" value="5'-NUCLEOTIDASE-RELATED"/>
    <property type="match status" value="1"/>
</dbReference>
<dbReference type="SUPFAM" id="SSF55816">
    <property type="entry name" value="5'-nucleotidase (syn. UDP-sugar hydrolase), C-terminal domain"/>
    <property type="match status" value="1"/>
</dbReference>
<dbReference type="InterPro" id="IPR019079">
    <property type="entry name" value="Capsule_synth_CapA"/>
</dbReference>
<dbReference type="Gene3D" id="3.60.21.10">
    <property type="match status" value="1"/>
</dbReference>
<accession>A0A1M6WKR4</accession>
<dbReference type="SUPFAM" id="SSF56300">
    <property type="entry name" value="Metallo-dependent phosphatases"/>
    <property type="match status" value="1"/>
</dbReference>